<dbReference type="GO" id="GO:0005546">
    <property type="term" value="F:phosphatidylinositol-4,5-bisphosphate binding"/>
    <property type="evidence" value="ECO:0007669"/>
    <property type="project" value="TreeGrafter"/>
</dbReference>
<gene>
    <name evidence="1" type="ORF">PXEA_LOCUS11013</name>
</gene>
<dbReference type="GO" id="GO:0051014">
    <property type="term" value="P:actin filament severing"/>
    <property type="evidence" value="ECO:0007669"/>
    <property type="project" value="TreeGrafter"/>
</dbReference>
<evidence type="ECO:0000313" key="1">
    <source>
        <dbReference type="EMBL" id="VEL17573.1"/>
    </source>
</evidence>
<sequence length="147" mass="16664">MLAFDVYPADLLYQELVRQPPPPPLLLNLEGRFVGRGGEGVRLSDGIARRFRVNSGQLSVWHVSEFSRTCLPGPSHGQFHRGDTYVIRWPFDVVYTGLREMRQISSSSSEQCAYFFWQGCQSRVSEQGAAALMTIELDEERGPQVRD</sequence>
<dbReference type="SUPFAM" id="SSF55753">
    <property type="entry name" value="Actin depolymerizing proteins"/>
    <property type="match status" value="1"/>
</dbReference>
<name>A0A448WQF4_9PLAT</name>
<dbReference type="AlphaFoldDB" id="A0A448WQF4"/>
<dbReference type="OrthoDB" id="28894at2759"/>
<dbReference type="GO" id="GO:0008154">
    <property type="term" value="P:actin polymerization or depolymerization"/>
    <property type="evidence" value="ECO:0007669"/>
    <property type="project" value="TreeGrafter"/>
</dbReference>
<evidence type="ECO:0000313" key="2">
    <source>
        <dbReference type="Proteomes" id="UP000784294"/>
    </source>
</evidence>
<dbReference type="Proteomes" id="UP000784294">
    <property type="component" value="Unassembled WGS sequence"/>
</dbReference>
<evidence type="ECO:0008006" key="3">
    <source>
        <dbReference type="Google" id="ProtNLM"/>
    </source>
</evidence>
<dbReference type="GO" id="GO:0051015">
    <property type="term" value="F:actin filament binding"/>
    <property type="evidence" value="ECO:0007669"/>
    <property type="project" value="InterPro"/>
</dbReference>
<organism evidence="1 2">
    <name type="scientific">Protopolystoma xenopodis</name>
    <dbReference type="NCBI Taxonomy" id="117903"/>
    <lineage>
        <taxon>Eukaryota</taxon>
        <taxon>Metazoa</taxon>
        <taxon>Spiralia</taxon>
        <taxon>Lophotrochozoa</taxon>
        <taxon>Platyhelminthes</taxon>
        <taxon>Monogenea</taxon>
        <taxon>Polyopisthocotylea</taxon>
        <taxon>Polystomatidea</taxon>
        <taxon>Polystomatidae</taxon>
        <taxon>Protopolystoma</taxon>
    </lineage>
</organism>
<dbReference type="InterPro" id="IPR029006">
    <property type="entry name" value="ADF-H/Gelsolin-like_dom_sf"/>
</dbReference>
<dbReference type="PANTHER" id="PTHR11977:SF45">
    <property type="entry name" value="SUPERVILLIN"/>
    <property type="match status" value="1"/>
</dbReference>
<comment type="caution">
    <text evidence="1">The sequence shown here is derived from an EMBL/GenBank/DDBJ whole genome shotgun (WGS) entry which is preliminary data.</text>
</comment>
<dbReference type="EMBL" id="CAAALY010033219">
    <property type="protein sequence ID" value="VEL17573.1"/>
    <property type="molecule type" value="Genomic_DNA"/>
</dbReference>
<dbReference type="GO" id="GO:0015629">
    <property type="term" value="C:actin cytoskeleton"/>
    <property type="evidence" value="ECO:0007669"/>
    <property type="project" value="TreeGrafter"/>
</dbReference>
<dbReference type="InterPro" id="IPR007122">
    <property type="entry name" value="Villin/Gelsolin"/>
</dbReference>
<proteinExistence type="predicted"/>
<protein>
    <recommendedName>
        <fullName evidence="3">Gelsolin-like domain-containing protein</fullName>
    </recommendedName>
</protein>
<dbReference type="GO" id="GO:0005737">
    <property type="term" value="C:cytoplasm"/>
    <property type="evidence" value="ECO:0007669"/>
    <property type="project" value="TreeGrafter"/>
</dbReference>
<dbReference type="Gene3D" id="3.40.20.10">
    <property type="entry name" value="Severin"/>
    <property type="match status" value="1"/>
</dbReference>
<accession>A0A448WQF4</accession>
<keyword evidence="2" id="KW-1185">Reference proteome</keyword>
<reference evidence="1" key="1">
    <citation type="submission" date="2018-11" db="EMBL/GenBank/DDBJ databases">
        <authorList>
            <consortium name="Pathogen Informatics"/>
        </authorList>
    </citation>
    <scope>NUCLEOTIDE SEQUENCE</scope>
</reference>
<dbReference type="GO" id="GO:0051016">
    <property type="term" value="P:barbed-end actin filament capping"/>
    <property type="evidence" value="ECO:0007669"/>
    <property type="project" value="TreeGrafter"/>
</dbReference>
<dbReference type="PANTHER" id="PTHR11977">
    <property type="entry name" value="VILLIN"/>
    <property type="match status" value="1"/>
</dbReference>